<keyword evidence="2" id="KW-1185">Reference proteome</keyword>
<dbReference type="Proteomes" id="UP000008718">
    <property type="component" value="Chromosome"/>
</dbReference>
<sequence>MVYASREETRVFYAKKYCLYGNSVFLLRCFKLSSLGWLLFRQKDLSNIDRCMRRKMALFTLIQYLCNSHLGR</sequence>
<proteinExistence type="predicted"/>
<name>E4T4T7_PALPW</name>
<dbReference type="HOGENOM" id="CLU_2718601_0_0_10"/>
<dbReference type="AlphaFoldDB" id="E4T4T7"/>
<organism evidence="1 2">
    <name type="scientific">Paludibacter propionicigenes (strain DSM 17365 / JCM 13257 / WB4)</name>
    <dbReference type="NCBI Taxonomy" id="694427"/>
    <lineage>
        <taxon>Bacteria</taxon>
        <taxon>Pseudomonadati</taxon>
        <taxon>Bacteroidota</taxon>
        <taxon>Bacteroidia</taxon>
        <taxon>Bacteroidales</taxon>
        <taxon>Paludibacteraceae</taxon>
        <taxon>Paludibacter</taxon>
    </lineage>
</organism>
<protein>
    <submittedName>
        <fullName evidence="1">Uncharacterized protein</fullName>
    </submittedName>
</protein>
<evidence type="ECO:0000313" key="2">
    <source>
        <dbReference type="Proteomes" id="UP000008718"/>
    </source>
</evidence>
<gene>
    <name evidence="1" type="ordered locus">Palpr_1588</name>
</gene>
<dbReference type="KEGG" id="ppn:Palpr_1588"/>
<accession>E4T4T7</accession>
<dbReference type="EMBL" id="CP002345">
    <property type="protein sequence ID" value="ADQ79731.1"/>
    <property type="molecule type" value="Genomic_DNA"/>
</dbReference>
<reference key="1">
    <citation type="submission" date="2010-11" db="EMBL/GenBank/DDBJ databases">
        <title>The complete genome of Paludibacter propionicigenes DSM 17365.</title>
        <authorList>
            <consortium name="US DOE Joint Genome Institute (JGI-PGF)"/>
            <person name="Lucas S."/>
            <person name="Copeland A."/>
            <person name="Lapidus A."/>
            <person name="Bruce D."/>
            <person name="Goodwin L."/>
            <person name="Pitluck S."/>
            <person name="Kyrpides N."/>
            <person name="Mavromatis K."/>
            <person name="Ivanova N."/>
            <person name="Munk A.C."/>
            <person name="Brettin T."/>
            <person name="Detter J.C."/>
            <person name="Han C."/>
            <person name="Tapia R."/>
            <person name="Land M."/>
            <person name="Hauser L."/>
            <person name="Markowitz V."/>
            <person name="Cheng J.-F."/>
            <person name="Hugenholtz P."/>
            <person name="Woyke T."/>
            <person name="Wu D."/>
            <person name="Gronow S."/>
            <person name="Wellnitz S."/>
            <person name="Brambilla E."/>
            <person name="Klenk H.-P."/>
            <person name="Eisen J.A."/>
        </authorList>
    </citation>
    <scope>NUCLEOTIDE SEQUENCE</scope>
    <source>
        <strain>WB4</strain>
    </source>
</reference>
<reference evidence="1 2" key="2">
    <citation type="journal article" date="2011" name="Stand. Genomic Sci.">
        <title>Complete genome sequence of Paludibacter propionicigenes type strain (WB4).</title>
        <authorList>
            <person name="Gronow S."/>
            <person name="Munk C."/>
            <person name="Lapidus A."/>
            <person name="Nolan M."/>
            <person name="Lucas S."/>
            <person name="Hammon N."/>
            <person name="Deshpande S."/>
            <person name="Cheng J.F."/>
            <person name="Tapia R."/>
            <person name="Han C."/>
            <person name="Goodwin L."/>
            <person name="Pitluck S."/>
            <person name="Liolios K."/>
            <person name="Ivanova N."/>
            <person name="Mavromatis K."/>
            <person name="Mikhailova N."/>
            <person name="Pati A."/>
            <person name="Chen A."/>
            <person name="Palaniappan K."/>
            <person name="Land M."/>
            <person name="Hauser L."/>
            <person name="Chang Y.J."/>
            <person name="Jeffries C.D."/>
            <person name="Brambilla E."/>
            <person name="Rohde M."/>
            <person name="Goker M."/>
            <person name="Detter J.C."/>
            <person name="Woyke T."/>
            <person name="Bristow J."/>
            <person name="Eisen J.A."/>
            <person name="Markowitz V."/>
            <person name="Hugenholtz P."/>
            <person name="Kyrpides N.C."/>
            <person name="Klenk H.P."/>
        </authorList>
    </citation>
    <scope>NUCLEOTIDE SEQUENCE [LARGE SCALE GENOMIC DNA]</scope>
    <source>
        <strain evidence="2">DSM 17365 / JCM 13257 / WB4</strain>
    </source>
</reference>
<evidence type="ECO:0000313" key="1">
    <source>
        <dbReference type="EMBL" id="ADQ79731.1"/>
    </source>
</evidence>